<feature type="chain" id="PRO_5010697626" evidence="5">
    <location>
        <begin position="19"/>
        <end position="385"/>
    </location>
</feature>
<feature type="signal peptide" evidence="5">
    <location>
        <begin position="1"/>
        <end position="18"/>
    </location>
</feature>
<evidence type="ECO:0000256" key="1">
    <source>
        <dbReference type="ARBA" id="ARBA00004196"/>
    </source>
</evidence>
<keyword evidence="4" id="KW-0676">Redox-active center</keyword>
<dbReference type="InterPro" id="IPR050553">
    <property type="entry name" value="Thioredoxin_ResA/DsbE_sf"/>
</dbReference>
<dbReference type="OrthoDB" id="710833at2"/>
<reference evidence="7 8" key="1">
    <citation type="submission" date="2016-11" db="EMBL/GenBank/DDBJ databases">
        <title>Genome sequence and comparative genomic analysis of clinical strain Elizabethkingia meningoseptica 61421 PRCM.</title>
        <authorList>
            <person name="Wang M."/>
            <person name="Hu S."/>
            <person name="Cao L."/>
            <person name="Jiang T."/>
            <person name="Zhou Y."/>
            <person name="Ming D."/>
        </authorList>
    </citation>
    <scope>NUCLEOTIDE SEQUENCE [LARGE SCALE GENOMIC DNA]</scope>
    <source>
        <strain evidence="7 8">61421 PRCM</strain>
    </source>
</reference>
<keyword evidence="7" id="KW-0449">Lipoprotein</keyword>
<evidence type="ECO:0000256" key="5">
    <source>
        <dbReference type="SAM" id="SignalP"/>
    </source>
</evidence>
<dbReference type="InterPro" id="IPR036249">
    <property type="entry name" value="Thioredoxin-like_sf"/>
</dbReference>
<dbReference type="GO" id="GO:0017004">
    <property type="term" value="P:cytochrome complex assembly"/>
    <property type="evidence" value="ECO:0007669"/>
    <property type="project" value="UniProtKB-KW"/>
</dbReference>
<dbReference type="PANTHER" id="PTHR42852">
    <property type="entry name" value="THIOL:DISULFIDE INTERCHANGE PROTEIN DSBE"/>
    <property type="match status" value="1"/>
</dbReference>
<evidence type="ECO:0000256" key="4">
    <source>
        <dbReference type="ARBA" id="ARBA00023284"/>
    </source>
</evidence>
<dbReference type="STRING" id="238.BBD35_02310"/>
<name>A0A1V3U4T4_ELIME</name>
<dbReference type="RefSeq" id="WP_069215495.1">
    <property type="nucleotide sequence ID" value="NZ_CP016378.1"/>
</dbReference>
<evidence type="ECO:0000313" key="7">
    <source>
        <dbReference type="EMBL" id="OOH98028.1"/>
    </source>
</evidence>
<comment type="caution">
    <text evidence="7">The sequence shown here is derived from an EMBL/GenBank/DDBJ whole genome shotgun (WGS) entry which is preliminary data.</text>
</comment>
<dbReference type="PROSITE" id="PS51352">
    <property type="entry name" value="THIOREDOXIN_2"/>
    <property type="match status" value="1"/>
</dbReference>
<dbReference type="InterPro" id="IPR012336">
    <property type="entry name" value="Thioredoxin-like_fold"/>
</dbReference>
<feature type="domain" description="Thioredoxin" evidence="6">
    <location>
        <begin position="247"/>
        <end position="385"/>
    </location>
</feature>
<organism evidence="7 8">
    <name type="scientific">Elizabethkingia meningoseptica</name>
    <name type="common">Chryseobacterium meningosepticum</name>
    <dbReference type="NCBI Taxonomy" id="238"/>
    <lineage>
        <taxon>Bacteria</taxon>
        <taxon>Pseudomonadati</taxon>
        <taxon>Bacteroidota</taxon>
        <taxon>Flavobacteriia</taxon>
        <taxon>Flavobacteriales</taxon>
        <taxon>Weeksellaceae</taxon>
        <taxon>Elizabethkingia</taxon>
    </lineage>
</organism>
<evidence type="ECO:0000256" key="2">
    <source>
        <dbReference type="ARBA" id="ARBA00022748"/>
    </source>
</evidence>
<dbReference type="InterPro" id="IPR013766">
    <property type="entry name" value="Thioredoxin_domain"/>
</dbReference>
<sequence length="385" mass="44508">MKSLSFLLVIFLGIYAQAQTSELKVNLYQKEGRKIGLAPGVANEKYFNGNSEILKSIPVKDKKITFKVKKAKDKFIYPFKLIIPDARGFYISEDVYLDTTDQSVTMGNIKDSMNYDITYTNENSLIAKEVVKFETFYKDIRAKSDSLNEAEKLVFQKYGAYDKIPQDIIMKSEEVRTQINEQETLRLLEFIRKNPKSFVGFWQLVKRFQGSGYKPVYEEMYSHLSKDLKETYAGKVLGKGIRSAKILAIGQKFPVPRVTTIDQKPVVFKIPEAKITLVDFWFSHCAPCREETPKLVELYNKYKNKGFEIVSIATDVTKAVPHLKKTVREDFNMSWANYLDENSKQASEWTVTYFPSKFLLDENRVIVQKDISLEDLEKLLAEKLK</sequence>
<accession>A0A1V3U4T4</accession>
<comment type="subcellular location">
    <subcellularLocation>
        <location evidence="1">Cell envelope</location>
    </subcellularLocation>
</comment>
<dbReference type="Proteomes" id="UP000188947">
    <property type="component" value="Unassembled WGS sequence"/>
</dbReference>
<dbReference type="AlphaFoldDB" id="A0A1V3U4T4"/>
<dbReference type="CDD" id="cd02966">
    <property type="entry name" value="TlpA_like_family"/>
    <property type="match status" value="1"/>
</dbReference>
<dbReference type="PANTHER" id="PTHR42852:SF6">
    <property type="entry name" value="THIOL:DISULFIDE INTERCHANGE PROTEIN DSBE"/>
    <property type="match status" value="1"/>
</dbReference>
<evidence type="ECO:0000259" key="6">
    <source>
        <dbReference type="PROSITE" id="PS51352"/>
    </source>
</evidence>
<dbReference type="GO" id="GO:0030313">
    <property type="term" value="C:cell envelope"/>
    <property type="evidence" value="ECO:0007669"/>
    <property type="project" value="UniProtKB-SubCell"/>
</dbReference>
<keyword evidence="8" id="KW-1185">Reference proteome</keyword>
<dbReference type="eggNOG" id="COG0526">
    <property type="taxonomic scope" value="Bacteria"/>
</dbReference>
<keyword evidence="3" id="KW-1015">Disulfide bond</keyword>
<protein>
    <submittedName>
        <fullName evidence="7">Lipoprotein/thioredoxin</fullName>
    </submittedName>
</protein>
<dbReference type="SUPFAM" id="SSF52833">
    <property type="entry name" value="Thioredoxin-like"/>
    <property type="match status" value="1"/>
</dbReference>
<evidence type="ECO:0000313" key="8">
    <source>
        <dbReference type="Proteomes" id="UP000188947"/>
    </source>
</evidence>
<keyword evidence="2" id="KW-0201">Cytochrome c-type biogenesis</keyword>
<dbReference type="EMBL" id="MPOG01000001">
    <property type="protein sequence ID" value="OOH98028.1"/>
    <property type="molecule type" value="Genomic_DNA"/>
</dbReference>
<dbReference type="Gene3D" id="3.40.30.10">
    <property type="entry name" value="Glutaredoxin"/>
    <property type="match status" value="1"/>
</dbReference>
<proteinExistence type="predicted"/>
<gene>
    <name evidence="7" type="ORF">BMF97_01800</name>
</gene>
<evidence type="ECO:0000256" key="3">
    <source>
        <dbReference type="ARBA" id="ARBA00023157"/>
    </source>
</evidence>
<dbReference type="Pfam" id="PF13905">
    <property type="entry name" value="Thioredoxin_8"/>
    <property type="match status" value="1"/>
</dbReference>
<keyword evidence="5" id="KW-0732">Signal</keyword>